<dbReference type="InterPro" id="IPR005064">
    <property type="entry name" value="BUG"/>
</dbReference>
<accession>A0A4Q7NJ57</accession>
<dbReference type="Pfam" id="PF03401">
    <property type="entry name" value="TctC"/>
    <property type="match status" value="1"/>
</dbReference>
<dbReference type="PANTHER" id="PTHR42928:SF5">
    <property type="entry name" value="BLR1237 PROTEIN"/>
    <property type="match status" value="1"/>
</dbReference>
<protein>
    <submittedName>
        <fullName evidence="3">Tripartite-type tricarboxylate transporter receptor subunit TctC</fullName>
    </submittedName>
</protein>
<feature type="chain" id="PRO_5020483666" evidence="2">
    <location>
        <begin position="26"/>
        <end position="328"/>
    </location>
</feature>
<dbReference type="Gene3D" id="3.40.190.150">
    <property type="entry name" value="Bordetella uptake gene, domain 1"/>
    <property type="match status" value="1"/>
</dbReference>
<keyword evidence="4" id="KW-1185">Reference proteome</keyword>
<keyword evidence="2" id="KW-0732">Signal</keyword>
<dbReference type="AlphaFoldDB" id="A0A4Q7NJ57"/>
<evidence type="ECO:0000313" key="3">
    <source>
        <dbReference type="EMBL" id="RZS84862.1"/>
    </source>
</evidence>
<comment type="caution">
    <text evidence="3">The sequence shown here is derived from an EMBL/GenBank/DDBJ whole genome shotgun (WGS) entry which is preliminary data.</text>
</comment>
<dbReference type="RefSeq" id="WP_165404424.1">
    <property type="nucleotide sequence ID" value="NZ_SGXC01000001.1"/>
</dbReference>
<dbReference type="CDD" id="cd13578">
    <property type="entry name" value="PBP2_Bug27"/>
    <property type="match status" value="1"/>
</dbReference>
<evidence type="ECO:0000313" key="4">
    <source>
        <dbReference type="Proteomes" id="UP000292445"/>
    </source>
</evidence>
<dbReference type="Proteomes" id="UP000292445">
    <property type="component" value="Unassembled WGS sequence"/>
</dbReference>
<name>A0A4Q7NJ57_9BURK</name>
<evidence type="ECO:0000256" key="1">
    <source>
        <dbReference type="ARBA" id="ARBA00006987"/>
    </source>
</evidence>
<organism evidence="3 4">
    <name type="scientific">Pigmentiphaga kullae</name>
    <dbReference type="NCBI Taxonomy" id="151784"/>
    <lineage>
        <taxon>Bacteria</taxon>
        <taxon>Pseudomonadati</taxon>
        <taxon>Pseudomonadota</taxon>
        <taxon>Betaproteobacteria</taxon>
        <taxon>Burkholderiales</taxon>
        <taxon>Alcaligenaceae</taxon>
        <taxon>Pigmentiphaga</taxon>
    </lineage>
</organism>
<keyword evidence="3" id="KW-0675">Receptor</keyword>
<proteinExistence type="inferred from homology"/>
<dbReference type="SUPFAM" id="SSF53850">
    <property type="entry name" value="Periplasmic binding protein-like II"/>
    <property type="match status" value="1"/>
</dbReference>
<dbReference type="PIRSF" id="PIRSF017082">
    <property type="entry name" value="YflP"/>
    <property type="match status" value="1"/>
</dbReference>
<dbReference type="InterPro" id="IPR042100">
    <property type="entry name" value="Bug_dom1"/>
</dbReference>
<sequence length="328" mass="35099">MHQNPRHLLRLATLSLLLAASSAQAQPPAYPTRPIKVVVPFLPGGTADTLMRLIAAKASPMLEQQVVVENRAGAGGNIGADEVARAAADGYTLLFTPPGPLAINPYVFPNMPYDARTAFRPISIVGTMPSVLVVGPRVDARSLPDLISQARAHPGKMTYASQGYGTTTQLLGELFAIKAGAELVHVPYKGAPPILADLRAGRVDMVFFDSANALPQLAQNASLRALAVTSEQRSAALPDVPTLREAGFPDMVTTVWMGLAAPAGTPDAVVRTWLDVLDRIMRMPELRKRFEDQGVEPLASGPDDMRQTIERDARLWSGVIRATGASNR</sequence>
<feature type="signal peptide" evidence="2">
    <location>
        <begin position="1"/>
        <end position="25"/>
    </location>
</feature>
<dbReference type="EMBL" id="SGXC01000001">
    <property type="protein sequence ID" value="RZS84862.1"/>
    <property type="molecule type" value="Genomic_DNA"/>
</dbReference>
<dbReference type="PANTHER" id="PTHR42928">
    <property type="entry name" value="TRICARBOXYLATE-BINDING PROTEIN"/>
    <property type="match status" value="1"/>
</dbReference>
<comment type="similarity">
    <text evidence="1">Belongs to the UPF0065 (bug) family.</text>
</comment>
<evidence type="ECO:0000256" key="2">
    <source>
        <dbReference type="SAM" id="SignalP"/>
    </source>
</evidence>
<gene>
    <name evidence="3" type="ORF">EV675_0883</name>
</gene>
<reference evidence="3 4" key="1">
    <citation type="submission" date="2019-02" db="EMBL/GenBank/DDBJ databases">
        <title>Genomic Encyclopedia of Type Strains, Phase IV (KMG-IV): sequencing the most valuable type-strain genomes for metagenomic binning, comparative biology and taxonomic classification.</title>
        <authorList>
            <person name="Goeker M."/>
        </authorList>
    </citation>
    <scope>NUCLEOTIDE SEQUENCE [LARGE SCALE GENOMIC DNA]</scope>
    <source>
        <strain evidence="3 4">K24</strain>
    </source>
</reference>
<dbReference type="Gene3D" id="3.40.190.10">
    <property type="entry name" value="Periplasmic binding protein-like II"/>
    <property type="match status" value="1"/>
</dbReference>